<organism evidence="3 4">
    <name type="scientific">Moraxella bovoculi</name>
    <dbReference type="NCBI Taxonomy" id="386891"/>
    <lineage>
        <taxon>Bacteria</taxon>
        <taxon>Pseudomonadati</taxon>
        <taxon>Pseudomonadota</taxon>
        <taxon>Gammaproteobacteria</taxon>
        <taxon>Moraxellales</taxon>
        <taxon>Moraxellaceae</taxon>
        <taxon>Moraxella</taxon>
    </lineage>
</organism>
<feature type="domain" description="Minor tail T" evidence="2">
    <location>
        <begin position="20"/>
        <end position="95"/>
    </location>
</feature>
<evidence type="ECO:0000313" key="4">
    <source>
        <dbReference type="Proteomes" id="UP000077465"/>
    </source>
</evidence>
<protein>
    <recommendedName>
        <fullName evidence="2">Minor tail T domain-containing protein</fullName>
    </recommendedName>
</protein>
<sequence length="105" mass="12237">MFKLALALGRTVGELEHSLSYEELICWQAYDRLDPFGGYRQDIQTAHLLYAKLGNDDNTITDFLPIDPNPMNDEMREEYEQYQAERQAQKDAEALMAMFDRLEKA</sequence>
<dbReference type="RefSeq" id="WP_046699378.1">
    <property type="nucleotide sequence ID" value="NZ_CP011376.1"/>
</dbReference>
<dbReference type="InterPro" id="IPR009350">
    <property type="entry name" value="Phage_tail_T"/>
</dbReference>
<name>A0AAC8TA97_9GAMM</name>
<proteinExistence type="predicted"/>
<dbReference type="EMBL" id="CP011376">
    <property type="protein sequence ID" value="AKG08391.1"/>
    <property type="molecule type" value="Genomic_DNA"/>
</dbReference>
<evidence type="ECO:0000256" key="1">
    <source>
        <dbReference type="SAM" id="Coils"/>
    </source>
</evidence>
<accession>A0AAC8TA97</accession>
<dbReference type="AlphaFoldDB" id="A0AAC8TA97"/>
<reference evidence="3 4" key="1">
    <citation type="submission" date="2015-05" db="EMBL/GenBank/DDBJ databases">
        <authorList>
            <person name="Dickey A."/>
            <person name="Clawson M."/>
            <person name="Bono J."/>
            <person name="Loy J.D."/>
        </authorList>
    </citation>
    <scope>NUCLEOTIDE SEQUENCE [LARGE SCALE GENOMIC DNA]</scope>
    <source>
        <strain evidence="3 4">22581</strain>
    </source>
</reference>
<dbReference type="Proteomes" id="UP000077465">
    <property type="component" value="Chromosome"/>
</dbReference>
<gene>
    <name evidence="3" type="ORF">AAX06_09855</name>
</gene>
<feature type="coiled-coil region" evidence="1">
    <location>
        <begin position="72"/>
        <end position="105"/>
    </location>
</feature>
<dbReference type="Pfam" id="PF06223">
    <property type="entry name" value="Phage_tail_T"/>
    <property type="match status" value="1"/>
</dbReference>
<evidence type="ECO:0000259" key="2">
    <source>
        <dbReference type="Pfam" id="PF06223"/>
    </source>
</evidence>
<keyword evidence="1" id="KW-0175">Coiled coil</keyword>
<evidence type="ECO:0000313" key="3">
    <source>
        <dbReference type="EMBL" id="AKG08391.1"/>
    </source>
</evidence>